<dbReference type="PANTHER" id="PTHR43619:SF2">
    <property type="entry name" value="S-ADENOSYL-L-METHIONINE-DEPENDENT METHYLTRANSFERASES SUPERFAMILY PROTEIN"/>
    <property type="match status" value="1"/>
</dbReference>
<dbReference type="EMBL" id="BLBC01000009">
    <property type="protein sequence ID" value="GET46238.1"/>
    <property type="molecule type" value="Genomic_DNA"/>
</dbReference>
<organism evidence="3 4">
    <name type="scientific">Capnocytophaga felis</name>
    <dbReference type="NCBI Taxonomy" id="2267611"/>
    <lineage>
        <taxon>Bacteria</taxon>
        <taxon>Pseudomonadati</taxon>
        <taxon>Bacteroidota</taxon>
        <taxon>Flavobacteriia</taxon>
        <taxon>Flavobacteriales</taxon>
        <taxon>Flavobacteriaceae</taxon>
        <taxon>Capnocytophaga</taxon>
    </lineage>
</organism>
<dbReference type="GO" id="GO:0032259">
    <property type="term" value="P:methylation"/>
    <property type="evidence" value="ECO:0007669"/>
    <property type="project" value="UniProtKB-KW"/>
</dbReference>
<keyword evidence="2" id="KW-0808">Transferase</keyword>
<reference evidence="4" key="1">
    <citation type="journal article" date="2020" name="Int. J. Syst. Evol. Microbiol.">
        <title>Capnocytophaga felis sp. nov. isolated from the feline oral cavity.</title>
        <authorList>
            <person name="Suzuki M."/>
            <person name="Umeda K."/>
            <person name="Kimura M."/>
            <person name="Imaoka K."/>
            <person name="Morikawa S."/>
            <person name="Maeda K."/>
        </authorList>
    </citation>
    <scope>NUCLEOTIDE SEQUENCE [LARGE SCALE GENOMIC DNA]</scope>
    <source>
        <strain evidence="4">KC07070</strain>
    </source>
</reference>
<dbReference type="OrthoDB" id="9800233at2"/>
<dbReference type="GO" id="GO:0008168">
    <property type="term" value="F:methyltransferase activity"/>
    <property type="evidence" value="ECO:0007669"/>
    <property type="project" value="UniProtKB-KW"/>
</dbReference>
<evidence type="ECO:0000313" key="3">
    <source>
        <dbReference type="EMBL" id="GET46238.1"/>
    </source>
</evidence>
<sequence>MSNYQKINVVQLGNISETMLITLWAKAAETKHSQPVLYDEKAVEIVGKIDYDFSKFKRVNLSQLGVCVRAKLIDNEVKRFIKKFPDAVIIQLGAGLDARYQRLGNPPITHWYDLDLEEVITVRKKFIEPTEKNTFLSMSLFDNQWIEKVKSHNKPVFVIAEGVLMYFEEKEIRSFFENLCTNFQELTVVFDMLFYKGVGRAKRHATLKTMKNVPEFKWSLLNTHDMEKWHKKIHIEKEYYMSDFYGKRLPFFWRLLYKIPYVYKNLNQRVVRLKIK</sequence>
<evidence type="ECO:0000256" key="1">
    <source>
        <dbReference type="ARBA" id="ARBA00022603"/>
    </source>
</evidence>
<keyword evidence="4" id="KW-1185">Reference proteome</keyword>
<evidence type="ECO:0000256" key="2">
    <source>
        <dbReference type="ARBA" id="ARBA00022679"/>
    </source>
</evidence>
<comment type="caution">
    <text evidence="3">The sequence shown here is derived from an EMBL/GenBank/DDBJ whole genome shotgun (WGS) entry which is preliminary data.</text>
</comment>
<proteinExistence type="predicted"/>
<dbReference type="Pfam" id="PF04072">
    <property type="entry name" value="LCM"/>
    <property type="match status" value="1"/>
</dbReference>
<dbReference type="InterPro" id="IPR007213">
    <property type="entry name" value="Ppm1/Ppm2/Tcmp"/>
</dbReference>
<name>A0A5M4B9H9_9FLAO</name>
<accession>A0A5M4B9H9</accession>
<gene>
    <name evidence="3" type="ORF">RCZ01_15400</name>
</gene>
<keyword evidence="1" id="KW-0489">Methyltransferase</keyword>
<dbReference type="PIRSF" id="PIRSF028177">
    <property type="entry name" value="Polyketide_synth_Omtfrase_TcmP"/>
    <property type="match status" value="1"/>
</dbReference>
<dbReference type="Gene3D" id="3.40.50.150">
    <property type="entry name" value="Vaccinia Virus protein VP39"/>
    <property type="match status" value="1"/>
</dbReference>
<dbReference type="InterPro" id="IPR016874">
    <property type="entry name" value="TcmP-like"/>
</dbReference>
<evidence type="ECO:0008006" key="5">
    <source>
        <dbReference type="Google" id="ProtNLM"/>
    </source>
</evidence>
<dbReference type="PANTHER" id="PTHR43619">
    <property type="entry name" value="S-ADENOSYL-L-METHIONINE-DEPENDENT METHYLTRANSFERASE YKTD-RELATED"/>
    <property type="match status" value="1"/>
</dbReference>
<dbReference type="InterPro" id="IPR029063">
    <property type="entry name" value="SAM-dependent_MTases_sf"/>
</dbReference>
<dbReference type="SUPFAM" id="SSF53335">
    <property type="entry name" value="S-adenosyl-L-methionine-dependent methyltransferases"/>
    <property type="match status" value="1"/>
</dbReference>
<dbReference type="Proteomes" id="UP000398217">
    <property type="component" value="Unassembled WGS sequence"/>
</dbReference>
<dbReference type="RefSeq" id="WP_155284878.1">
    <property type="nucleotide sequence ID" value="NZ_BLBC01000009.1"/>
</dbReference>
<protein>
    <recommendedName>
        <fullName evidence="5">Tetracenomycin C synthesis protein</fullName>
    </recommendedName>
</protein>
<dbReference type="AlphaFoldDB" id="A0A5M4B9H9"/>
<evidence type="ECO:0000313" key="4">
    <source>
        <dbReference type="Proteomes" id="UP000398217"/>
    </source>
</evidence>